<reference evidence="3 4" key="1">
    <citation type="submission" date="2024-03" db="EMBL/GenBank/DDBJ databases">
        <title>Adaptation during the transition from Ophiocordyceps entomopathogen to insect associate is accompanied by gene loss and intensified selection.</title>
        <authorList>
            <person name="Ward C.M."/>
            <person name="Onetto C.A."/>
            <person name="Borneman A.R."/>
        </authorList>
    </citation>
    <scope>NUCLEOTIDE SEQUENCE [LARGE SCALE GENOMIC DNA]</scope>
    <source>
        <strain evidence="3">AWRI1</strain>
        <tissue evidence="3">Single Adult Female</tissue>
    </source>
</reference>
<evidence type="ECO:0000313" key="4">
    <source>
        <dbReference type="Proteomes" id="UP001367676"/>
    </source>
</evidence>
<keyword evidence="2" id="KW-0732">Signal</keyword>
<feature type="compositionally biased region" description="Basic and acidic residues" evidence="1">
    <location>
        <begin position="69"/>
        <end position="78"/>
    </location>
</feature>
<feature type="signal peptide" evidence="2">
    <location>
        <begin position="1"/>
        <end position="23"/>
    </location>
</feature>
<accession>A0AAN9TU02</accession>
<gene>
    <name evidence="3" type="ORF">V9T40_006855</name>
</gene>
<proteinExistence type="predicted"/>
<evidence type="ECO:0000256" key="2">
    <source>
        <dbReference type="SAM" id="SignalP"/>
    </source>
</evidence>
<sequence length="425" mass="47697">MDLRQLWSSLIIILTLQPPSSYTASNNSQPLFANETSPASVTWIRITTLDPKSRDGRCKSCTTFDYDDPYDRHADTSPRRRRKRRRNKKPTSDRQSSWTNRRASGEHSRKKYSTRVHLDKPAKFAAALVEAFSSTAAPRPTAPAPVRYLLPPFVTSDLKQQMATSEWTTGRGSTKFKDTLHDRENELDSSAPSPPPAFIYPTSKATKSRLRPIVVLDLIVNSTSELANGGSLVSPEVAKAGIGMKAIDEQTSAYGGQHFIHQNEQPRAEHTTRMTAFWPASESQPIDISENYILEQSSRFQESSSPPSKPTAGVFDNNLAYQPTERFVSGQIREFVPSSTTTFRNEYFRQSDRYPENYSSTSATRRTAATVAYNATSYSPPLHNSDEDDLKGLQLAESSYFSDLPSQREVMKLTQTGNYFVPLIR</sequence>
<evidence type="ECO:0000256" key="1">
    <source>
        <dbReference type="SAM" id="MobiDB-lite"/>
    </source>
</evidence>
<feature type="compositionally biased region" description="Polar residues" evidence="1">
    <location>
        <begin position="93"/>
        <end position="102"/>
    </location>
</feature>
<feature type="chain" id="PRO_5042972131" evidence="2">
    <location>
        <begin position="24"/>
        <end position="425"/>
    </location>
</feature>
<evidence type="ECO:0000313" key="3">
    <source>
        <dbReference type="EMBL" id="KAK7602881.1"/>
    </source>
</evidence>
<feature type="compositionally biased region" description="Basic residues" evidence="1">
    <location>
        <begin position="79"/>
        <end position="89"/>
    </location>
</feature>
<feature type="region of interest" description="Disordered" evidence="1">
    <location>
        <begin position="69"/>
        <end position="115"/>
    </location>
</feature>
<dbReference type="EMBL" id="JBBCAQ010000007">
    <property type="protein sequence ID" value="KAK7602881.1"/>
    <property type="molecule type" value="Genomic_DNA"/>
</dbReference>
<dbReference type="AlphaFoldDB" id="A0AAN9TU02"/>
<dbReference type="Proteomes" id="UP001367676">
    <property type="component" value="Unassembled WGS sequence"/>
</dbReference>
<keyword evidence="4" id="KW-1185">Reference proteome</keyword>
<protein>
    <submittedName>
        <fullName evidence="3">Uncharacterized protein</fullName>
    </submittedName>
</protein>
<organism evidence="3 4">
    <name type="scientific">Parthenolecanium corni</name>
    <dbReference type="NCBI Taxonomy" id="536013"/>
    <lineage>
        <taxon>Eukaryota</taxon>
        <taxon>Metazoa</taxon>
        <taxon>Ecdysozoa</taxon>
        <taxon>Arthropoda</taxon>
        <taxon>Hexapoda</taxon>
        <taxon>Insecta</taxon>
        <taxon>Pterygota</taxon>
        <taxon>Neoptera</taxon>
        <taxon>Paraneoptera</taxon>
        <taxon>Hemiptera</taxon>
        <taxon>Sternorrhyncha</taxon>
        <taxon>Coccoidea</taxon>
        <taxon>Coccidae</taxon>
        <taxon>Parthenolecanium</taxon>
    </lineage>
</organism>
<comment type="caution">
    <text evidence="3">The sequence shown here is derived from an EMBL/GenBank/DDBJ whole genome shotgun (WGS) entry which is preliminary data.</text>
</comment>
<name>A0AAN9TU02_9HEMI</name>